<evidence type="ECO:0000313" key="15">
    <source>
        <dbReference type="Proteomes" id="UP000012046"/>
    </source>
</evidence>
<keyword evidence="4 10" id="KW-0808">Transferase</keyword>
<dbReference type="EMBL" id="AHTH01000048">
    <property type="protein sequence ID" value="EHR39850.1"/>
    <property type="molecule type" value="Genomic_DNA"/>
</dbReference>
<dbReference type="SUPFAM" id="SSF51905">
    <property type="entry name" value="FAD/NAD(P)-binding domain"/>
    <property type="match status" value="1"/>
</dbReference>
<dbReference type="eggNOG" id="COG0665">
    <property type="taxonomic scope" value="Bacteria"/>
</dbReference>
<evidence type="ECO:0000256" key="7">
    <source>
        <dbReference type="ARBA" id="ARBA00022827"/>
    </source>
</evidence>
<dbReference type="Pfam" id="PF05430">
    <property type="entry name" value="Methyltransf_30"/>
    <property type="match status" value="1"/>
</dbReference>
<proteinExistence type="inferred from homology"/>
<dbReference type="SUPFAM" id="SSF53335">
    <property type="entry name" value="S-adenosyl-L-methionine-dependent methyltransferases"/>
    <property type="match status" value="1"/>
</dbReference>
<dbReference type="RefSeq" id="WP_008951435.1">
    <property type="nucleotide sequence ID" value="NZ_AHTH01000048.1"/>
</dbReference>
<dbReference type="Gene3D" id="3.50.50.60">
    <property type="entry name" value="FAD/NAD(P)-binding domain"/>
    <property type="match status" value="1"/>
</dbReference>
<dbReference type="InterPro" id="IPR036188">
    <property type="entry name" value="FAD/NAD-bd_sf"/>
</dbReference>
<dbReference type="STRING" id="1129374.AJE_14260"/>
<evidence type="ECO:0000256" key="6">
    <source>
        <dbReference type="ARBA" id="ARBA00022694"/>
    </source>
</evidence>
<dbReference type="PATRIC" id="fig|1129374.4.peg.2821"/>
<dbReference type="Gene3D" id="3.40.50.150">
    <property type="entry name" value="Vaccinia Virus protein VP39"/>
    <property type="match status" value="1"/>
</dbReference>
<keyword evidence="5 10" id="KW-0949">S-adenosyl-L-methionine</keyword>
<reference evidence="14 15" key="1">
    <citation type="journal article" date="2012" name="J. Bacteriol.">
        <title>Genome Sequence of Extracellular-Protease-Producing Alishewanella jeotgali Isolated from Traditional Korean Fermented Seafood.</title>
        <authorList>
            <person name="Jung J."/>
            <person name="Chun J."/>
            <person name="Park W."/>
        </authorList>
    </citation>
    <scope>NUCLEOTIDE SEQUENCE [LARGE SCALE GENOMIC DNA]</scope>
    <source>
        <strain evidence="14 15">KCTC 22429</strain>
    </source>
</reference>
<evidence type="ECO:0000256" key="8">
    <source>
        <dbReference type="ARBA" id="ARBA00023002"/>
    </source>
</evidence>
<dbReference type="Proteomes" id="UP000012046">
    <property type="component" value="Unassembled WGS sequence"/>
</dbReference>
<dbReference type="NCBIfam" id="NF002481">
    <property type="entry name" value="PRK01747.1-2"/>
    <property type="match status" value="1"/>
</dbReference>
<name>H3ZHJ4_9ALTE</name>
<keyword evidence="7 10" id="KW-0274">FAD</keyword>
<dbReference type="InterPro" id="IPR029063">
    <property type="entry name" value="SAM-dependent_MTases_sf"/>
</dbReference>
<feature type="domain" description="MnmC-like methyltransferase" evidence="13">
    <location>
        <begin position="117"/>
        <end position="240"/>
    </location>
</feature>
<keyword evidence="1 10" id="KW-0963">Cytoplasm</keyword>
<keyword evidence="15" id="KW-1185">Reference proteome</keyword>
<evidence type="ECO:0000256" key="10">
    <source>
        <dbReference type="HAMAP-Rule" id="MF_01102"/>
    </source>
</evidence>
<organism evidence="14 15">
    <name type="scientific">Alishewanella jeotgali KCTC 22429</name>
    <dbReference type="NCBI Taxonomy" id="1129374"/>
    <lineage>
        <taxon>Bacteria</taxon>
        <taxon>Pseudomonadati</taxon>
        <taxon>Pseudomonadota</taxon>
        <taxon>Gammaproteobacteria</taxon>
        <taxon>Alteromonadales</taxon>
        <taxon>Alteromonadaceae</taxon>
        <taxon>Alishewanella</taxon>
    </lineage>
</organism>
<protein>
    <recommendedName>
        <fullName evidence="10">tRNA 5-methylaminomethyl-2-thiouridine biosynthesis bifunctional protein MnmC</fullName>
        <shortName evidence="10">tRNA mnm(5)s(2)U biosynthesis bifunctional protein</shortName>
    </recommendedName>
    <domain>
        <recommendedName>
            <fullName evidence="10">tRNA (mnm(5)s(2)U34)-methyltransferase</fullName>
            <ecNumber evidence="10">2.1.1.61</ecNumber>
        </recommendedName>
    </domain>
    <domain>
        <recommendedName>
            <fullName evidence="10">FAD-dependent cmnm(5)s(2)U34 oxidoreductase</fullName>
            <ecNumber evidence="10">1.5.-.-</ecNumber>
        </recommendedName>
    </domain>
</protein>
<keyword evidence="9 10" id="KW-0511">Multifunctional enzyme</keyword>
<evidence type="ECO:0000256" key="4">
    <source>
        <dbReference type="ARBA" id="ARBA00022679"/>
    </source>
</evidence>
<evidence type="ECO:0000259" key="12">
    <source>
        <dbReference type="Pfam" id="PF01266"/>
    </source>
</evidence>
<dbReference type="InterPro" id="IPR023032">
    <property type="entry name" value="tRNA_MAMT_biosynth_bifunc_MnmC"/>
</dbReference>
<dbReference type="GO" id="GO:0016645">
    <property type="term" value="F:oxidoreductase activity, acting on the CH-NH group of donors"/>
    <property type="evidence" value="ECO:0007669"/>
    <property type="project" value="InterPro"/>
</dbReference>
<evidence type="ECO:0000256" key="5">
    <source>
        <dbReference type="ARBA" id="ARBA00022691"/>
    </source>
</evidence>
<dbReference type="eggNOG" id="COG4121">
    <property type="taxonomic scope" value="Bacteria"/>
</dbReference>
<accession>H3ZHJ4</accession>
<evidence type="ECO:0000256" key="3">
    <source>
        <dbReference type="ARBA" id="ARBA00022630"/>
    </source>
</evidence>
<dbReference type="PANTHER" id="PTHR13847:SF283">
    <property type="entry name" value="TRNA 5-METHYLAMINOMETHYL-2-THIOURIDINE BIOSYNTHESIS BIFUNCTIONAL PROTEIN MNMC"/>
    <property type="match status" value="1"/>
</dbReference>
<dbReference type="AlphaFoldDB" id="H3ZHJ4"/>
<dbReference type="InterPro" id="IPR006076">
    <property type="entry name" value="FAD-dep_OxRdtase"/>
</dbReference>
<comment type="function">
    <text evidence="10">Catalyzes the last two steps in the biosynthesis of 5-methylaminomethyl-2-thiouridine (mnm(5)s(2)U) at the wobble position (U34) in tRNA. Catalyzes the FAD-dependent demodification of cmnm(5)s(2)U34 to nm(5)s(2)U34, followed by the transfer of a methyl group from S-adenosyl-L-methionine to nm(5)s(2)U34, to form mnm(5)s(2)U34.</text>
</comment>
<evidence type="ECO:0000259" key="13">
    <source>
        <dbReference type="Pfam" id="PF05430"/>
    </source>
</evidence>
<dbReference type="EC" id="1.5.-.-" evidence="10"/>
<comment type="catalytic activity">
    <reaction evidence="10">
        <text>5-aminomethyl-2-thiouridine(34) in tRNA + S-adenosyl-L-methionine = 5-methylaminomethyl-2-thiouridine(34) in tRNA + S-adenosyl-L-homocysteine + H(+)</text>
        <dbReference type="Rhea" id="RHEA:19569"/>
        <dbReference type="Rhea" id="RHEA-COMP:10195"/>
        <dbReference type="Rhea" id="RHEA-COMP:10197"/>
        <dbReference type="ChEBI" id="CHEBI:15378"/>
        <dbReference type="ChEBI" id="CHEBI:57856"/>
        <dbReference type="ChEBI" id="CHEBI:59789"/>
        <dbReference type="ChEBI" id="CHEBI:74454"/>
        <dbReference type="ChEBI" id="CHEBI:74455"/>
        <dbReference type="EC" id="2.1.1.61"/>
    </reaction>
</comment>
<dbReference type="InterPro" id="IPR017610">
    <property type="entry name" value="tRNA_S-uridine_synth_MnmC_C"/>
</dbReference>
<gene>
    <name evidence="10" type="primary">mnmC</name>
    <name evidence="14" type="ORF">AJE_14260</name>
</gene>
<evidence type="ECO:0000256" key="2">
    <source>
        <dbReference type="ARBA" id="ARBA00022603"/>
    </source>
</evidence>
<dbReference type="Gene3D" id="3.30.9.10">
    <property type="entry name" value="D-Amino Acid Oxidase, subunit A, domain 2"/>
    <property type="match status" value="1"/>
</dbReference>
<dbReference type="GO" id="GO:0002098">
    <property type="term" value="P:tRNA wobble uridine modification"/>
    <property type="evidence" value="ECO:0007669"/>
    <property type="project" value="TreeGrafter"/>
</dbReference>
<comment type="subcellular location">
    <subcellularLocation>
        <location evidence="10">Cytoplasm</location>
    </subcellularLocation>
</comment>
<feature type="region of interest" description="Disordered" evidence="11">
    <location>
        <begin position="614"/>
        <end position="635"/>
    </location>
</feature>
<feature type="domain" description="FAD dependent oxidoreductase" evidence="12">
    <location>
        <begin position="261"/>
        <end position="607"/>
    </location>
</feature>
<comment type="caution">
    <text evidence="14">The sequence shown here is derived from an EMBL/GenBank/DDBJ whole genome shotgun (WGS) entry which is preliminary data.</text>
</comment>
<keyword evidence="2 10" id="KW-0489">Methyltransferase</keyword>
<keyword evidence="3 10" id="KW-0285">Flavoprotein</keyword>
<keyword evidence="6 10" id="KW-0819">tRNA processing</keyword>
<dbReference type="InterPro" id="IPR008471">
    <property type="entry name" value="MnmC-like_methylTransf"/>
</dbReference>
<dbReference type="PANTHER" id="PTHR13847">
    <property type="entry name" value="SARCOSINE DEHYDROGENASE-RELATED"/>
    <property type="match status" value="1"/>
</dbReference>
<evidence type="ECO:0000256" key="11">
    <source>
        <dbReference type="SAM" id="MobiDB-lite"/>
    </source>
</evidence>
<feature type="region of interest" description="FAD-dependent cmnm(5)s(2)U34 oxidoreductase" evidence="10">
    <location>
        <begin position="264"/>
        <end position="635"/>
    </location>
</feature>
<dbReference type="GO" id="GO:0004808">
    <property type="term" value="F:tRNA (5-methylaminomethyl-2-thiouridylate)(34)-methyltransferase activity"/>
    <property type="evidence" value="ECO:0007669"/>
    <property type="project" value="UniProtKB-EC"/>
</dbReference>
<dbReference type="GO" id="GO:0005737">
    <property type="term" value="C:cytoplasm"/>
    <property type="evidence" value="ECO:0007669"/>
    <property type="project" value="UniProtKB-SubCell"/>
</dbReference>
<dbReference type="Pfam" id="PF01266">
    <property type="entry name" value="DAO"/>
    <property type="match status" value="1"/>
</dbReference>
<comment type="similarity">
    <text evidence="10">In the N-terminal section; belongs to the methyltransferase superfamily. tRNA (mnm(5)s(2)U34)-methyltransferase family.</text>
</comment>
<comment type="cofactor">
    <cofactor evidence="10">
        <name>FAD</name>
        <dbReference type="ChEBI" id="CHEBI:57692"/>
    </cofactor>
</comment>
<evidence type="ECO:0000313" key="14">
    <source>
        <dbReference type="EMBL" id="EHR39850.1"/>
    </source>
</evidence>
<dbReference type="NCBIfam" id="TIGR03197">
    <property type="entry name" value="MnmC_Cterm"/>
    <property type="match status" value="1"/>
</dbReference>
<evidence type="ECO:0000256" key="1">
    <source>
        <dbReference type="ARBA" id="ARBA00022490"/>
    </source>
</evidence>
<comment type="similarity">
    <text evidence="10">In the C-terminal section; belongs to the DAO family.</text>
</comment>
<dbReference type="GO" id="GO:0032259">
    <property type="term" value="P:methylation"/>
    <property type="evidence" value="ECO:0007669"/>
    <property type="project" value="UniProtKB-KW"/>
</dbReference>
<dbReference type="EC" id="2.1.1.61" evidence="10"/>
<keyword evidence="8 10" id="KW-0560">Oxidoreductase</keyword>
<dbReference type="InterPro" id="IPR047785">
    <property type="entry name" value="tRNA_MNMC2"/>
</dbReference>
<dbReference type="GO" id="GO:0050660">
    <property type="term" value="F:flavin adenine dinucleotide binding"/>
    <property type="evidence" value="ECO:0007669"/>
    <property type="project" value="UniProtKB-UniRule"/>
</dbReference>
<evidence type="ECO:0000256" key="9">
    <source>
        <dbReference type="ARBA" id="ARBA00023268"/>
    </source>
</evidence>
<feature type="region of interest" description="tRNA (mnm(5)s(2)U34)-methyltransferase" evidence="10">
    <location>
        <begin position="1"/>
        <end position="241"/>
    </location>
</feature>
<dbReference type="NCBIfam" id="NF033855">
    <property type="entry name" value="tRNA_MNMC2"/>
    <property type="match status" value="1"/>
</dbReference>
<sequence>MSALSHARIHFNEQGTPVATDFDDIYFSNDGGMAETDYVFLQQNGLPERWQSHARPWFHVLETGFGTGANFLLCWQRFREYRRQYPDAQCQRLYFSSFEKYPLSRADLTQALSVHTELAQLCQQLLAAYPPATAGCHRLLLDGGQVMLDLWLGDVNVLLPTVPEQNRVDAIFLDGFAPAKNPDMWQPGLFQQLFRLSYPGTRLATFTCAGVVKRGLSEAGFQIAKVKGFGKKREMLIAWHPQPAESLSPDRQHSNPVSDPVTIIGGGLAALTTAYALLRRGIAVNLLCADAEVAQGASHNRQGALYPNLPVKLTPQGLFHCQAFWQARQFYQHCQQLGLDFPLDYCGVLHLASTEQLVERQQKMAEAAVWPQELLQFVDAAAATKFAGVSLQQGGIFLPLAGWLAPQAFCQALWRYLSTQPGFSSQFNCRVEQLEALSDGWRLHTATTTLTAQLLLIANGAELTRLAPFAALPVNRVRGQVSHVEAPGLTALRTVICHKGYLTPAWQGLHCIGATFDRTAETAQLLDADDTQNIAELRQQLQTPDWSAQLAVHSAKAAFRATVPDHLPLCGRYRLADNRKAAPLWLNVGLGARGLLFAPLLAEYLAAAISGEPRPLSQSTANLLSPERFSKKAAT</sequence>
<dbReference type="HAMAP" id="MF_01102">
    <property type="entry name" value="MnmC"/>
    <property type="match status" value="1"/>
</dbReference>